<proteinExistence type="predicted"/>
<evidence type="ECO:0000313" key="2">
    <source>
        <dbReference type="EMBL" id="MED6259630.1"/>
    </source>
</evidence>
<organism evidence="2 3">
    <name type="scientific">Ataeniobius toweri</name>
    <dbReference type="NCBI Taxonomy" id="208326"/>
    <lineage>
        <taxon>Eukaryota</taxon>
        <taxon>Metazoa</taxon>
        <taxon>Chordata</taxon>
        <taxon>Craniata</taxon>
        <taxon>Vertebrata</taxon>
        <taxon>Euteleostomi</taxon>
        <taxon>Actinopterygii</taxon>
        <taxon>Neopterygii</taxon>
        <taxon>Teleostei</taxon>
        <taxon>Neoteleostei</taxon>
        <taxon>Acanthomorphata</taxon>
        <taxon>Ovalentaria</taxon>
        <taxon>Atherinomorphae</taxon>
        <taxon>Cyprinodontiformes</taxon>
        <taxon>Goodeidae</taxon>
        <taxon>Ataeniobius</taxon>
    </lineage>
</organism>
<comment type="caution">
    <text evidence="2">The sequence shown here is derived from an EMBL/GenBank/DDBJ whole genome shotgun (WGS) entry which is preliminary data.</text>
</comment>
<gene>
    <name evidence="2" type="ORF">ATANTOWER_026752</name>
</gene>
<sequence length="103" mass="11832">MMQIQLEAHRDGCYCFLSQTDHLTSPVAQVKVPHHDPEDAHENKLPPHVLVGESVISCNLQLAHSDSAFRFYRYLRLVYTARRPPVPEHTHQDPTLRSAPRLL</sequence>
<dbReference type="Proteomes" id="UP001345963">
    <property type="component" value="Unassembled WGS sequence"/>
</dbReference>
<protein>
    <submittedName>
        <fullName evidence="2">Uncharacterized protein</fullName>
    </submittedName>
</protein>
<evidence type="ECO:0000256" key="1">
    <source>
        <dbReference type="SAM" id="MobiDB-lite"/>
    </source>
</evidence>
<reference evidence="2 3" key="1">
    <citation type="submission" date="2021-07" db="EMBL/GenBank/DDBJ databases">
        <authorList>
            <person name="Palmer J.M."/>
        </authorList>
    </citation>
    <scope>NUCLEOTIDE SEQUENCE [LARGE SCALE GENOMIC DNA]</scope>
    <source>
        <strain evidence="2 3">AT_MEX2019</strain>
        <tissue evidence="2">Muscle</tissue>
    </source>
</reference>
<dbReference type="EMBL" id="JAHUTI010085069">
    <property type="protein sequence ID" value="MED6259630.1"/>
    <property type="molecule type" value="Genomic_DNA"/>
</dbReference>
<feature type="region of interest" description="Disordered" evidence="1">
    <location>
        <begin position="83"/>
        <end position="103"/>
    </location>
</feature>
<name>A0ABU7CCX8_9TELE</name>
<evidence type="ECO:0000313" key="3">
    <source>
        <dbReference type="Proteomes" id="UP001345963"/>
    </source>
</evidence>
<keyword evidence="3" id="KW-1185">Reference proteome</keyword>
<accession>A0ABU7CCX8</accession>
<feature type="compositionally biased region" description="Basic and acidic residues" evidence="1">
    <location>
        <begin position="85"/>
        <end position="94"/>
    </location>
</feature>